<dbReference type="Proteomes" id="UP000247832">
    <property type="component" value="Unassembled WGS sequence"/>
</dbReference>
<keyword evidence="2" id="KW-1185">Reference proteome</keyword>
<dbReference type="OrthoDB" id="9812295at2"/>
<evidence type="ECO:0000313" key="1">
    <source>
        <dbReference type="EMBL" id="PYI69064.1"/>
    </source>
</evidence>
<dbReference type="EMBL" id="QJVD01000003">
    <property type="protein sequence ID" value="PYI69064.1"/>
    <property type="molecule type" value="Genomic_DNA"/>
</dbReference>
<evidence type="ECO:0008006" key="3">
    <source>
        <dbReference type="Google" id="ProtNLM"/>
    </source>
</evidence>
<gene>
    <name evidence="1" type="ORF">CVV68_04540</name>
</gene>
<evidence type="ECO:0000313" key="2">
    <source>
        <dbReference type="Proteomes" id="UP000247832"/>
    </source>
</evidence>
<dbReference type="RefSeq" id="WP_110499812.1">
    <property type="nucleotide sequence ID" value="NZ_QJVD01000003.1"/>
</dbReference>
<protein>
    <recommendedName>
        <fullName evidence="3">Globin</fullName>
    </recommendedName>
</protein>
<name>A0A2V5LEL2_9MICC</name>
<proteinExistence type="predicted"/>
<sequence>MAQQHLRSILSFVNSPELASPEAYIHFTKGLMDIHGNVSVPATEEFLRDWLKAFHIFIAKVVGSQGIMP</sequence>
<reference evidence="1 2" key="1">
    <citation type="submission" date="2018-05" db="EMBL/GenBank/DDBJ databases">
        <title>Genetic diversity of glacier-inhabiting Cryobacterium bacteria in China and description of Cryobacterium mengkeensis sp. nov. and Arthrobacter glacialis sp. nov.</title>
        <authorList>
            <person name="Liu Q."/>
            <person name="Xin Y.-H."/>
        </authorList>
    </citation>
    <scope>NUCLEOTIDE SEQUENCE [LARGE SCALE GENOMIC DNA]</scope>
    <source>
        <strain evidence="1 2">LI2</strain>
    </source>
</reference>
<accession>A0A2V5LEL2</accession>
<comment type="caution">
    <text evidence="1">The sequence shown here is derived from an EMBL/GenBank/DDBJ whole genome shotgun (WGS) entry which is preliminary data.</text>
</comment>
<organism evidence="1 2">
    <name type="scientific">Arthrobacter livingstonensis</name>
    <dbReference type="NCBI Taxonomy" id="670078"/>
    <lineage>
        <taxon>Bacteria</taxon>
        <taxon>Bacillati</taxon>
        <taxon>Actinomycetota</taxon>
        <taxon>Actinomycetes</taxon>
        <taxon>Micrococcales</taxon>
        <taxon>Micrococcaceae</taxon>
        <taxon>Arthrobacter</taxon>
    </lineage>
</organism>
<dbReference type="AlphaFoldDB" id="A0A2V5LEL2"/>